<evidence type="ECO:0000313" key="1">
    <source>
        <dbReference type="EMBL" id="WAR09296.1"/>
    </source>
</evidence>
<evidence type="ECO:0000313" key="2">
    <source>
        <dbReference type="Proteomes" id="UP001164746"/>
    </source>
</evidence>
<sequence length="159" mass="18066">MSLLIEYDDDDDDSSDLIFNSIFLDHIIEGLEHISEENTYDKRQADQSHVTETKIVDNMDITSDVDQICADHRVHENTDNKQQADQSHVTETKIGDNNMNITSDVDQICADNPVHESMKNSVYLQVSVRALECRCMFQISGSIAQNNANGLWEWGLSKM</sequence>
<protein>
    <submittedName>
        <fullName evidence="1">Uncharacterized protein</fullName>
    </submittedName>
</protein>
<reference evidence="1" key="1">
    <citation type="submission" date="2022-11" db="EMBL/GenBank/DDBJ databases">
        <title>Centuries of genome instability and evolution in soft-shell clam transmissible cancer (bioRxiv).</title>
        <authorList>
            <person name="Hart S.F.M."/>
            <person name="Yonemitsu M.A."/>
            <person name="Giersch R.M."/>
            <person name="Beal B.F."/>
            <person name="Arriagada G."/>
            <person name="Davis B.W."/>
            <person name="Ostrander E.A."/>
            <person name="Goff S.P."/>
            <person name="Metzger M.J."/>
        </authorList>
    </citation>
    <scope>NUCLEOTIDE SEQUENCE</scope>
    <source>
        <strain evidence="1">MELC-2E11</strain>
        <tissue evidence="1">Siphon/mantle</tissue>
    </source>
</reference>
<dbReference type="Proteomes" id="UP001164746">
    <property type="component" value="Chromosome 6"/>
</dbReference>
<accession>A0ABY7EQ42</accession>
<dbReference type="EMBL" id="CP111017">
    <property type="protein sequence ID" value="WAR09296.1"/>
    <property type="molecule type" value="Genomic_DNA"/>
</dbReference>
<proteinExistence type="predicted"/>
<name>A0ABY7EQ42_MYAAR</name>
<gene>
    <name evidence="1" type="ORF">MAR_019254</name>
</gene>
<keyword evidence="2" id="KW-1185">Reference proteome</keyword>
<organism evidence="1 2">
    <name type="scientific">Mya arenaria</name>
    <name type="common">Soft-shell clam</name>
    <dbReference type="NCBI Taxonomy" id="6604"/>
    <lineage>
        <taxon>Eukaryota</taxon>
        <taxon>Metazoa</taxon>
        <taxon>Spiralia</taxon>
        <taxon>Lophotrochozoa</taxon>
        <taxon>Mollusca</taxon>
        <taxon>Bivalvia</taxon>
        <taxon>Autobranchia</taxon>
        <taxon>Heteroconchia</taxon>
        <taxon>Euheterodonta</taxon>
        <taxon>Imparidentia</taxon>
        <taxon>Neoheterodontei</taxon>
        <taxon>Myida</taxon>
        <taxon>Myoidea</taxon>
        <taxon>Myidae</taxon>
        <taxon>Mya</taxon>
    </lineage>
</organism>